<proteinExistence type="predicted"/>
<gene>
    <name evidence="1" type="ORF">CORC01_04159</name>
</gene>
<evidence type="ECO:0000313" key="1">
    <source>
        <dbReference type="EMBL" id="OHF00620.1"/>
    </source>
</evidence>
<dbReference type="GeneID" id="34557317"/>
<evidence type="ECO:0000313" key="2">
    <source>
        <dbReference type="Proteomes" id="UP000176998"/>
    </source>
</evidence>
<organism evidence="1 2">
    <name type="scientific">Colletotrichum orchidophilum</name>
    <dbReference type="NCBI Taxonomy" id="1209926"/>
    <lineage>
        <taxon>Eukaryota</taxon>
        <taxon>Fungi</taxon>
        <taxon>Dikarya</taxon>
        <taxon>Ascomycota</taxon>
        <taxon>Pezizomycotina</taxon>
        <taxon>Sordariomycetes</taxon>
        <taxon>Hypocreomycetidae</taxon>
        <taxon>Glomerellales</taxon>
        <taxon>Glomerellaceae</taxon>
        <taxon>Colletotrichum</taxon>
    </lineage>
</organism>
<dbReference type="EMBL" id="MJBS01000026">
    <property type="protein sequence ID" value="OHF00620.1"/>
    <property type="molecule type" value="Genomic_DNA"/>
</dbReference>
<comment type="caution">
    <text evidence="1">The sequence shown here is derived from an EMBL/GenBank/DDBJ whole genome shotgun (WGS) entry which is preliminary data.</text>
</comment>
<accession>A0A1G4BGJ8</accession>
<keyword evidence="2" id="KW-1185">Reference proteome</keyword>
<reference evidence="1 2" key="1">
    <citation type="submission" date="2016-09" db="EMBL/GenBank/DDBJ databases">
        <authorList>
            <person name="Capua I."/>
            <person name="De Benedictis P."/>
            <person name="Joannis T."/>
            <person name="Lombin L.H."/>
            <person name="Cattoli G."/>
        </authorList>
    </citation>
    <scope>NUCLEOTIDE SEQUENCE [LARGE SCALE GENOMIC DNA]</scope>
    <source>
        <strain evidence="1 2">IMI 309357</strain>
    </source>
</reference>
<name>A0A1G4BGJ8_9PEZI</name>
<feature type="non-terminal residue" evidence="1">
    <location>
        <position position="1"/>
    </location>
</feature>
<protein>
    <submittedName>
        <fullName evidence="1">Uncharacterized protein</fullName>
    </submittedName>
</protein>
<dbReference type="AlphaFoldDB" id="A0A1G4BGJ8"/>
<dbReference type="RefSeq" id="XP_022477763.1">
    <property type="nucleotide sequence ID" value="XM_022615807.1"/>
</dbReference>
<dbReference type="Proteomes" id="UP000176998">
    <property type="component" value="Unassembled WGS sequence"/>
</dbReference>
<sequence>SKKIRQGQVGCRTRQKKLRWLEVDISVGVARRWWLYFRSLARLPLYFCWDRLGLCLCCPGEIQRKKCVWTGR</sequence>